<evidence type="ECO:0000313" key="2">
    <source>
        <dbReference type="Proteomes" id="UP000614410"/>
    </source>
</evidence>
<evidence type="ECO:0000313" key="1">
    <source>
        <dbReference type="EMBL" id="MBJ7608183.1"/>
    </source>
</evidence>
<proteinExistence type="predicted"/>
<dbReference type="Proteomes" id="UP000614410">
    <property type="component" value="Unassembled WGS sequence"/>
</dbReference>
<name>A0A934NDY0_9BACT</name>
<comment type="caution">
    <text evidence="1">The sequence shown here is derived from an EMBL/GenBank/DDBJ whole genome shotgun (WGS) entry which is preliminary data.</text>
</comment>
<reference evidence="1 2" key="1">
    <citation type="submission" date="2020-10" db="EMBL/GenBank/DDBJ databases">
        <title>Ca. Dormibacterota MAGs.</title>
        <authorList>
            <person name="Montgomery K."/>
        </authorList>
    </citation>
    <scope>NUCLEOTIDE SEQUENCE [LARGE SCALE GENOMIC DNA]</scope>
    <source>
        <strain evidence="1">Mitchell_Peninsula_5</strain>
    </source>
</reference>
<accession>A0A934NDY0</accession>
<dbReference type="EMBL" id="JAEKNN010000008">
    <property type="protein sequence ID" value="MBJ7608183.1"/>
    <property type="molecule type" value="Genomic_DNA"/>
</dbReference>
<gene>
    <name evidence="1" type="ORF">JF887_01970</name>
</gene>
<dbReference type="AlphaFoldDB" id="A0A934NDY0"/>
<organism evidence="1 2">
    <name type="scientific">Candidatus Amunia macphersoniae</name>
    <dbReference type="NCBI Taxonomy" id="3127014"/>
    <lineage>
        <taxon>Bacteria</taxon>
        <taxon>Bacillati</taxon>
        <taxon>Candidatus Dormiibacterota</taxon>
        <taxon>Candidatus Dormibacteria</taxon>
        <taxon>Candidatus Aeolococcales</taxon>
        <taxon>Candidatus Aeolococcaceae</taxon>
        <taxon>Candidatus Amunia</taxon>
    </lineage>
</organism>
<sequence>MSGLKTIDDKGRLTLGREFAGRMVQVEAAEDMVVLRFYRAVPEREAWLWSNELAKGMVDRGLQQARNRELSDGPDLEVVFSFADSLPDEE</sequence>
<protein>
    <submittedName>
        <fullName evidence="1">Uncharacterized protein</fullName>
    </submittedName>
</protein>